<protein>
    <recommendedName>
        <fullName evidence="11">Glycosyltransferase RgtA/B/C/D-like domain-containing protein</fullName>
    </recommendedName>
</protein>
<evidence type="ECO:0000256" key="5">
    <source>
        <dbReference type="ARBA" id="ARBA00022692"/>
    </source>
</evidence>
<sequence>MNESADASTTPQAPAASAALLERRGPALLALAVVVLIGTALRFYRIGVLPLWRDEGATLRFARRTLGELWGPLAVLETNPPLYYSVQRLWLVFGESEAALRSLSAVLGVASIGLTYLLAAGLAAPEVRRRTGLVAAALYAVAAMQIEYAQEARAYGMMTTFALGAMVCLSVLLRHPIAASRLWWKRGDNPSTAEGEASLRLGLAWAGYILSSLVMLYTHNTAVVPMACIQLLTFTWWLTAGGRRWGFFGNWFAANVLVLVGWAWWIPRIMGQATNRLQTNWWIPDANWGSVWQSFEQIYLYDHLNRIGLVALALGLITMLLGLLAWRKRPVALLMCLGMGVGGIMLLYALSQWRPMFLTRAVIWTAPAMFALMAAGLMSIRPTPLRLGVVGFLLLLSTKNVHSSYALIEKSPWDRAADYVRDHDEAGDLLVFIWEPHDTAFDYYYPQDTGPADRIGLVDLSAAEFDGEAPTAYFITLERVARDRLEERAKGYQTVWLITSRPAEQWENSVAVLGDPASIGKFGRIVVREYRLAE</sequence>
<evidence type="ECO:0000256" key="6">
    <source>
        <dbReference type="ARBA" id="ARBA00022989"/>
    </source>
</evidence>
<dbReference type="EMBL" id="JACHGY010000001">
    <property type="protein sequence ID" value="MBB6428809.1"/>
    <property type="molecule type" value="Genomic_DNA"/>
</dbReference>
<dbReference type="InterPro" id="IPR050297">
    <property type="entry name" value="LipidA_mod_glycosyltrf_83"/>
</dbReference>
<evidence type="ECO:0000256" key="1">
    <source>
        <dbReference type="ARBA" id="ARBA00004651"/>
    </source>
</evidence>
<name>A0A7X0H416_9BACT</name>
<dbReference type="GO" id="GO:0005886">
    <property type="term" value="C:plasma membrane"/>
    <property type="evidence" value="ECO:0007669"/>
    <property type="project" value="UniProtKB-SubCell"/>
</dbReference>
<feature type="transmembrane region" description="Helical" evidence="8">
    <location>
        <begin position="98"/>
        <end position="119"/>
    </location>
</feature>
<dbReference type="Proteomes" id="UP000541810">
    <property type="component" value="Unassembled WGS sequence"/>
</dbReference>
<evidence type="ECO:0000256" key="8">
    <source>
        <dbReference type="SAM" id="Phobius"/>
    </source>
</evidence>
<evidence type="ECO:0000256" key="7">
    <source>
        <dbReference type="ARBA" id="ARBA00023136"/>
    </source>
</evidence>
<comment type="subcellular location">
    <subcellularLocation>
        <location evidence="1">Cell membrane</location>
        <topology evidence="1">Multi-pass membrane protein</topology>
    </subcellularLocation>
</comment>
<dbReference type="PANTHER" id="PTHR33908">
    <property type="entry name" value="MANNOSYLTRANSFERASE YKCB-RELATED"/>
    <property type="match status" value="1"/>
</dbReference>
<keyword evidence="7 8" id="KW-0472">Membrane</keyword>
<evidence type="ECO:0008006" key="11">
    <source>
        <dbReference type="Google" id="ProtNLM"/>
    </source>
</evidence>
<feature type="transmembrane region" description="Helical" evidence="8">
    <location>
        <begin position="27"/>
        <end position="44"/>
    </location>
</feature>
<feature type="transmembrane region" description="Helical" evidence="8">
    <location>
        <begin position="131"/>
        <end position="148"/>
    </location>
</feature>
<keyword evidence="4" id="KW-0808">Transferase</keyword>
<dbReference type="AlphaFoldDB" id="A0A7X0H416"/>
<feature type="transmembrane region" description="Helical" evidence="8">
    <location>
        <begin position="307"/>
        <end position="326"/>
    </location>
</feature>
<organism evidence="9 10">
    <name type="scientific">Algisphaera agarilytica</name>
    <dbReference type="NCBI Taxonomy" id="1385975"/>
    <lineage>
        <taxon>Bacteria</taxon>
        <taxon>Pseudomonadati</taxon>
        <taxon>Planctomycetota</taxon>
        <taxon>Phycisphaerae</taxon>
        <taxon>Phycisphaerales</taxon>
        <taxon>Phycisphaeraceae</taxon>
        <taxon>Algisphaera</taxon>
    </lineage>
</organism>
<dbReference type="GO" id="GO:0016763">
    <property type="term" value="F:pentosyltransferase activity"/>
    <property type="evidence" value="ECO:0007669"/>
    <property type="project" value="TreeGrafter"/>
</dbReference>
<dbReference type="PANTHER" id="PTHR33908:SF11">
    <property type="entry name" value="MEMBRANE PROTEIN"/>
    <property type="match status" value="1"/>
</dbReference>
<evidence type="ECO:0000313" key="10">
    <source>
        <dbReference type="Proteomes" id="UP000541810"/>
    </source>
</evidence>
<keyword evidence="6 8" id="KW-1133">Transmembrane helix</keyword>
<evidence type="ECO:0000256" key="3">
    <source>
        <dbReference type="ARBA" id="ARBA00022676"/>
    </source>
</evidence>
<evidence type="ECO:0000256" key="4">
    <source>
        <dbReference type="ARBA" id="ARBA00022679"/>
    </source>
</evidence>
<feature type="transmembrane region" description="Helical" evidence="8">
    <location>
        <begin position="357"/>
        <end position="377"/>
    </location>
</feature>
<proteinExistence type="predicted"/>
<feature type="transmembrane region" description="Helical" evidence="8">
    <location>
        <begin position="247"/>
        <end position="266"/>
    </location>
</feature>
<keyword evidence="2" id="KW-1003">Cell membrane</keyword>
<evidence type="ECO:0000313" key="9">
    <source>
        <dbReference type="EMBL" id="MBB6428809.1"/>
    </source>
</evidence>
<feature type="transmembrane region" description="Helical" evidence="8">
    <location>
        <begin position="154"/>
        <end position="177"/>
    </location>
</feature>
<keyword evidence="3" id="KW-0328">Glycosyltransferase</keyword>
<keyword evidence="10" id="KW-1185">Reference proteome</keyword>
<dbReference type="RefSeq" id="WP_184676281.1">
    <property type="nucleotide sequence ID" value="NZ_JACHGY010000001.1"/>
</dbReference>
<comment type="caution">
    <text evidence="9">The sequence shown here is derived from an EMBL/GenBank/DDBJ whole genome shotgun (WGS) entry which is preliminary data.</text>
</comment>
<dbReference type="GO" id="GO:0009103">
    <property type="term" value="P:lipopolysaccharide biosynthetic process"/>
    <property type="evidence" value="ECO:0007669"/>
    <property type="project" value="UniProtKB-ARBA"/>
</dbReference>
<reference evidence="9 10" key="1">
    <citation type="submission" date="2020-08" db="EMBL/GenBank/DDBJ databases">
        <title>Genomic Encyclopedia of Type Strains, Phase IV (KMG-IV): sequencing the most valuable type-strain genomes for metagenomic binning, comparative biology and taxonomic classification.</title>
        <authorList>
            <person name="Goeker M."/>
        </authorList>
    </citation>
    <scope>NUCLEOTIDE SEQUENCE [LARGE SCALE GENOMIC DNA]</scope>
    <source>
        <strain evidence="9 10">DSM 103725</strain>
    </source>
</reference>
<gene>
    <name evidence="9" type="ORF">HNQ40_000615</name>
</gene>
<keyword evidence="5 8" id="KW-0812">Transmembrane</keyword>
<evidence type="ECO:0000256" key="2">
    <source>
        <dbReference type="ARBA" id="ARBA00022475"/>
    </source>
</evidence>
<accession>A0A7X0H416</accession>
<feature type="transmembrane region" description="Helical" evidence="8">
    <location>
        <begin position="331"/>
        <end position="351"/>
    </location>
</feature>